<keyword evidence="3" id="KW-0547">Nucleotide-binding</keyword>
<comment type="catalytic activity">
    <reaction evidence="6">
        <text>P(1),P(4)-bis(5'-adenosyl) tetraphosphate + H2O = 2 ADP + 2 H(+)</text>
        <dbReference type="Rhea" id="RHEA:24252"/>
        <dbReference type="ChEBI" id="CHEBI:15377"/>
        <dbReference type="ChEBI" id="CHEBI:15378"/>
        <dbReference type="ChEBI" id="CHEBI:58141"/>
        <dbReference type="ChEBI" id="CHEBI:456216"/>
        <dbReference type="EC" id="3.6.1.41"/>
    </reaction>
</comment>
<gene>
    <name evidence="8" type="ORF">CBF37_02350</name>
</gene>
<dbReference type="Proteomes" id="UP000287857">
    <property type="component" value="Unassembled WGS sequence"/>
</dbReference>
<keyword evidence="2" id="KW-0479">Metal-binding</keyword>
<dbReference type="SUPFAM" id="SSF109604">
    <property type="entry name" value="HD-domain/PDEase-like"/>
    <property type="match status" value="1"/>
</dbReference>
<accession>A0A430A185</accession>
<dbReference type="AlphaFoldDB" id="A0A430A185"/>
<organism evidence="8 9">
    <name type="scientific">Vagococcus vulneris</name>
    <dbReference type="NCBI Taxonomy" id="1977869"/>
    <lineage>
        <taxon>Bacteria</taxon>
        <taxon>Bacillati</taxon>
        <taxon>Bacillota</taxon>
        <taxon>Bacilli</taxon>
        <taxon>Lactobacillales</taxon>
        <taxon>Enterococcaceae</taxon>
        <taxon>Vagococcus</taxon>
    </lineage>
</organism>
<evidence type="ECO:0000256" key="4">
    <source>
        <dbReference type="ARBA" id="ARBA00022801"/>
    </source>
</evidence>
<dbReference type="GO" id="GO:0008803">
    <property type="term" value="F:bis(5'-nucleosyl)-tetraphosphatase (symmetrical) activity"/>
    <property type="evidence" value="ECO:0007669"/>
    <property type="project" value="UniProtKB-EC"/>
</dbReference>
<evidence type="ECO:0000256" key="3">
    <source>
        <dbReference type="ARBA" id="ARBA00022741"/>
    </source>
</evidence>
<dbReference type="EMBL" id="NGJS01000002">
    <property type="protein sequence ID" value="RSU00158.1"/>
    <property type="molecule type" value="Genomic_DNA"/>
</dbReference>
<dbReference type="CDD" id="cd00077">
    <property type="entry name" value="HDc"/>
    <property type="match status" value="1"/>
</dbReference>
<dbReference type="NCBIfam" id="TIGR00488">
    <property type="entry name" value="bis(5'-nucleosyl)-tetraphosphatase (symmetrical) YqeK"/>
    <property type="match status" value="1"/>
</dbReference>
<protein>
    <recommendedName>
        <fullName evidence="1">bis(5'-nucleosyl)-tetraphosphatase (symmetrical)</fullName>
        <ecNumber evidence="1">3.6.1.41</ecNumber>
    </recommendedName>
</protein>
<dbReference type="PANTHER" id="PTHR35795">
    <property type="entry name" value="SLR1885 PROTEIN"/>
    <property type="match status" value="1"/>
</dbReference>
<keyword evidence="4" id="KW-0378">Hydrolase</keyword>
<evidence type="ECO:0000256" key="5">
    <source>
        <dbReference type="ARBA" id="ARBA00023004"/>
    </source>
</evidence>
<comment type="caution">
    <text evidence="8">The sequence shown here is derived from an EMBL/GenBank/DDBJ whole genome shotgun (WGS) entry which is preliminary data.</text>
</comment>
<keyword evidence="5" id="KW-0408">Iron</keyword>
<dbReference type="OrthoDB" id="9782134at2"/>
<proteinExistence type="predicted"/>
<reference evidence="8 9" key="1">
    <citation type="submission" date="2017-05" db="EMBL/GenBank/DDBJ databases">
        <title>Vagococcus spp. assemblies.</title>
        <authorList>
            <person name="Gulvik C.A."/>
        </authorList>
    </citation>
    <scope>NUCLEOTIDE SEQUENCE [LARGE SCALE GENOMIC DNA]</scope>
    <source>
        <strain evidence="8 9">SS1995</strain>
    </source>
</reference>
<evidence type="ECO:0000259" key="7">
    <source>
        <dbReference type="SMART" id="SM00471"/>
    </source>
</evidence>
<name>A0A430A185_9ENTE</name>
<dbReference type="InterPro" id="IPR051094">
    <property type="entry name" value="Diverse_Catalytic_Enzymes"/>
</dbReference>
<dbReference type="Gene3D" id="1.10.3210.10">
    <property type="entry name" value="Hypothetical protein af1432"/>
    <property type="match status" value="1"/>
</dbReference>
<evidence type="ECO:0000313" key="8">
    <source>
        <dbReference type="EMBL" id="RSU00158.1"/>
    </source>
</evidence>
<dbReference type="Pfam" id="PF01966">
    <property type="entry name" value="HD"/>
    <property type="match status" value="1"/>
</dbReference>
<dbReference type="RefSeq" id="WP_125983111.1">
    <property type="nucleotide sequence ID" value="NZ_NGJS01000002.1"/>
</dbReference>
<evidence type="ECO:0000256" key="6">
    <source>
        <dbReference type="ARBA" id="ARBA00049417"/>
    </source>
</evidence>
<dbReference type="PANTHER" id="PTHR35795:SF1">
    <property type="entry name" value="BIS(5'-NUCLEOSYL)-TETRAPHOSPHATASE, SYMMETRICAL"/>
    <property type="match status" value="1"/>
</dbReference>
<evidence type="ECO:0000256" key="1">
    <source>
        <dbReference type="ARBA" id="ARBA00012506"/>
    </source>
</evidence>
<dbReference type="GO" id="GO:0046872">
    <property type="term" value="F:metal ion binding"/>
    <property type="evidence" value="ECO:0007669"/>
    <property type="project" value="UniProtKB-KW"/>
</dbReference>
<dbReference type="GO" id="GO:0000166">
    <property type="term" value="F:nucleotide binding"/>
    <property type="evidence" value="ECO:0007669"/>
    <property type="project" value="UniProtKB-KW"/>
</dbReference>
<dbReference type="EC" id="3.6.1.41" evidence="1"/>
<sequence>MTKNLVYTEKYVPFTRDVFMEKIASKLSEKRFAHVCRVEQKALQLAEMYNYSDLEQVSIAALAHDYAKERPDGEMIHLIETKKMDLNLITFGNSIWHGVAGAELVRDELHVTDEDILQAIRLHTTGAANMSELDKILYVADYIEDGRDFPVVAEAREIAEKSLDAAVAFETQQVLKFLIEHNHKIYPKTIETYNRWVAD</sequence>
<dbReference type="InterPro" id="IPR003607">
    <property type="entry name" value="HD/PDEase_dom"/>
</dbReference>
<dbReference type="InterPro" id="IPR005249">
    <property type="entry name" value="YqeK"/>
</dbReference>
<evidence type="ECO:0000256" key="2">
    <source>
        <dbReference type="ARBA" id="ARBA00022723"/>
    </source>
</evidence>
<evidence type="ECO:0000313" key="9">
    <source>
        <dbReference type="Proteomes" id="UP000287857"/>
    </source>
</evidence>
<dbReference type="SMART" id="SM00471">
    <property type="entry name" value="HDc"/>
    <property type="match status" value="1"/>
</dbReference>
<keyword evidence="9" id="KW-1185">Reference proteome</keyword>
<dbReference type="InterPro" id="IPR006674">
    <property type="entry name" value="HD_domain"/>
</dbReference>
<feature type="domain" description="HD/PDEase" evidence="7">
    <location>
        <begin position="27"/>
        <end position="155"/>
    </location>
</feature>